<evidence type="ECO:0000313" key="3">
    <source>
        <dbReference type="EMBL" id="TNJ62404.1"/>
    </source>
</evidence>
<dbReference type="EMBL" id="VDCQ01000060">
    <property type="protein sequence ID" value="TNJ62404.1"/>
    <property type="molecule type" value="Genomic_DNA"/>
</dbReference>
<evidence type="ECO:0008006" key="5">
    <source>
        <dbReference type="Google" id="ProtNLM"/>
    </source>
</evidence>
<gene>
    <name evidence="3" type="ORF">FE784_31010</name>
</gene>
<keyword evidence="4" id="KW-1185">Reference proteome</keyword>
<sequence>MKKITILLLLSVALTACNLFYPQNQSETVRNAPAAETPETTTTAPAAEVPETTTTAPAAEAPETARNHPAAGASETTTHTPATKGEAKPLYTVSIEAPETVKKNEVFSITATLLNSSGKRTTIMHASQLFIFRIKDSKGMQVNVISMDHVGIMRGLRANETITETYQYKLESTGQYEASAIAQFRVGEGNYELETNKSVFEVVPQ</sequence>
<protein>
    <recommendedName>
        <fullName evidence="5">Intracellular proteinase inhibitor BsuPI domain-containing protein</fullName>
    </recommendedName>
</protein>
<evidence type="ECO:0000256" key="1">
    <source>
        <dbReference type="SAM" id="MobiDB-lite"/>
    </source>
</evidence>
<name>A0A5C4T093_9BACL</name>
<organism evidence="3 4">
    <name type="scientific">Paenibacillus hemerocallicola</name>
    <dbReference type="NCBI Taxonomy" id="1172614"/>
    <lineage>
        <taxon>Bacteria</taxon>
        <taxon>Bacillati</taxon>
        <taxon>Bacillota</taxon>
        <taxon>Bacilli</taxon>
        <taxon>Bacillales</taxon>
        <taxon>Paenibacillaceae</taxon>
        <taxon>Paenibacillus</taxon>
    </lineage>
</organism>
<keyword evidence="2" id="KW-0732">Signal</keyword>
<evidence type="ECO:0000256" key="2">
    <source>
        <dbReference type="SAM" id="SignalP"/>
    </source>
</evidence>
<feature type="chain" id="PRO_5039166310" description="Intracellular proteinase inhibitor BsuPI domain-containing protein" evidence="2">
    <location>
        <begin position="19"/>
        <end position="205"/>
    </location>
</feature>
<comment type="caution">
    <text evidence="3">The sequence shown here is derived from an EMBL/GenBank/DDBJ whole genome shotgun (WGS) entry which is preliminary data.</text>
</comment>
<reference evidence="3 4" key="1">
    <citation type="submission" date="2019-05" db="EMBL/GenBank/DDBJ databases">
        <title>We sequenced the genome of Paenibacillus hemerocallicola KCTC 33185 for further insight into its adaptation and study the phylogeny of Paenibacillus.</title>
        <authorList>
            <person name="Narsing Rao M.P."/>
        </authorList>
    </citation>
    <scope>NUCLEOTIDE SEQUENCE [LARGE SCALE GENOMIC DNA]</scope>
    <source>
        <strain evidence="3 4">KCTC 33185</strain>
    </source>
</reference>
<dbReference type="PROSITE" id="PS51257">
    <property type="entry name" value="PROKAR_LIPOPROTEIN"/>
    <property type="match status" value="1"/>
</dbReference>
<feature type="region of interest" description="Disordered" evidence="1">
    <location>
        <begin position="27"/>
        <end position="89"/>
    </location>
</feature>
<dbReference type="OrthoDB" id="2611470at2"/>
<dbReference type="Proteomes" id="UP000307943">
    <property type="component" value="Unassembled WGS sequence"/>
</dbReference>
<feature type="signal peptide" evidence="2">
    <location>
        <begin position="1"/>
        <end position="18"/>
    </location>
</feature>
<feature type="compositionally biased region" description="Low complexity" evidence="1">
    <location>
        <begin position="32"/>
        <end position="64"/>
    </location>
</feature>
<proteinExistence type="predicted"/>
<evidence type="ECO:0000313" key="4">
    <source>
        <dbReference type="Proteomes" id="UP000307943"/>
    </source>
</evidence>
<dbReference type="AlphaFoldDB" id="A0A5C4T093"/>
<accession>A0A5C4T093</accession>
<dbReference type="RefSeq" id="WP_139606147.1">
    <property type="nucleotide sequence ID" value="NZ_VDCQ01000060.1"/>
</dbReference>